<name>A0A166EJS2_DAUCS</name>
<dbReference type="InterPro" id="IPR028015">
    <property type="entry name" value="CCDC84-like"/>
</dbReference>
<dbReference type="STRING" id="79200.A0A166EJS2"/>
<gene>
    <name evidence="2" type="ORF">DCAR_007491</name>
    <name evidence="3" type="ORF">DCAR_0208454</name>
</gene>
<evidence type="ECO:0000313" key="4">
    <source>
        <dbReference type="Proteomes" id="UP000077755"/>
    </source>
</evidence>
<feature type="region of interest" description="Disordered" evidence="1">
    <location>
        <begin position="290"/>
        <end position="334"/>
    </location>
</feature>
<dbReference type="Proteomes" id="UP000077755">
    <property type="component" value="Chromosome 2"/>
</dbReference>
<accession>A0A166EJS2</accession>
<organism evidence="2">
    <name type="scientific">Daucus carota subsp. sativus</name>
    <name type="common">Carrot</name>
    <dbReference type="NCBI Taxonomy" id="79200"/>
    <lineage>
        <taxon>Eukaryota</taxon>
        <taxon>Viridiplantae</taxon>
        <taxon>Streptophyta</taxon>
        <taxon>Embryophyta</taxon>
        <taxon>Tracheophyta</taxon>
        <taxon>Spermatophyta</taxon>
        <taxon>Magnoliopsida</taxon>
        <taxon>eudicotyledons</taxon>
        <taxon>Gunneridae</taxon>
        <taxon>Pentapetalae</taxon>
        <taxon>asterids</taxon>
        <taxon>campanulids</taxon>
        <taxon>Apiales</taxon>
        <taxon>Apiaceae</taxon>
        <taxon>Apioideae</taxon>
        <taxon>Scandiceae</taxon>
        <taxon>Daucinae</taxon>
        <taxon>Daucus</taxon>
        <taxon>Daucus sect. Daucus</taxon>
    </lineage>
</organism>
<evidence type="ECO:0000313" key="3">
    <source>
        <dbReference type="EMBL" id="WOG89217.1"/>
    </source>
</evidence>
<dbReference type="PANTHER" id="PTHR31198:SF1">
    <property type="entry name" value="CENTROSOMAL AT-AC SPLICING FACTOR"/>
    <property type="match status" value="1"/>
</dbReference>
<evidence type="ECO:0008006" key="5">
    <source>
        <dbReference type="Google" id="ProtNLM"/>
    </source>
</evidence>
<dbReference type="EMBL" id="LNRQ01000002">
    <property type="protein sequence ID" value="KZN06654.1"/>
    <property type="molecule type" value="Genomic_DNA"/>
</dbReference>
<reference evidence="3" key="2">
    <citation type="submission" date="2022-03" db="EMBL/GenBank/DDBJ databases">
        <title>Draft title - Genomic analysis of global carrot germplasm unveils the trajectory of domestication and the origin of high carotenoid orange carrot.</title>
        <authorList>
            <person name="Iorizzo M."/>
            <person name="Ellison S."/>
            <person name="Senalik D."/>
            <person name="Macko-Podgorni A."/>
            <person name="Grzebelus D."/>
            <person name="Bostan H."/>
            <person name="Rolling W."/>
            <person name="Curaba J."/>
            <person name="Simon P."/>
        </authorList>
    </citation>
    <scope>NUCLEOTIDE SEQUENCE</scope>
    <source>
        <tissue evidence="3">Leaf</tissue>
    </source>
</reference>
<sequence>MNPRIHHRNAAPVKMKKKVKEEKNEYELCKVCKINHNLGRRHNFYPNHIKSLSSFLSRFQTKLSDVRFFLKNPTILLPEHAARNRLWCVFCDFELDEIDSSFACANAINHLASADHLKSVKDFLWRYGGGMDRIDSFRIVELDLAKWEKKCKLLNEAANNGSQRLLTGPVNDIHNELNSENFYNCDRNTIHNLNSSFTNGVVPLQNHTLEEYQVSGIAEFDGHVHGANSCTSTSSGTQFGYMDNQHASILNGRIGSHPNGGMKQVIQHERTNGERSFQGLQKLHRVPSIAGDNATGNVHSGGPPPWFSSTDKNLPNDKQRSGKSSKLNPKRVGAAWAERRKMEMEMEKRGEIVTTKFDSSWLPDFGRVWQSGSRKESKKEFQVEINTSHKDESQAVTPAELQPYVSIRQVSSNSHLMAPSAATYPILKKDILILPKFGEYMLIFM</sequence>
<protein>
    <recommendedName>
        <fullName evidence="5">TITAN-like protein</fullName>
    </recommendedName>
</protein>
<evidence type="ECO:0000313" key="2">
    <source>
        <dbReference type="EMBL" id="KZN06654.1"/>
    </source>
</evidence>
<dbReference type="AlphaFoldDB" id="A0A166EJS2"/>
<proteinExistence type="predicted"/>
<evidence type="ECO:0000256" key="1">
    <source>
        <dbReference type="SAM" id="MobiDB-lite"/>
    </source>
</evidence>
<dbReference type="OMA" id="MIQDEYT"/>
<keyword evidence="4" id="KW-1185">Reference proteome</keyword>
<dbReference type="PANTHER" id="PTHR31198">
    <property type="entry name" value="COILED-COIL DOMAIN-CONTAINING PROTEIN 84"/>
    <property type="match status" value="1"/>
</dbReference>
<dbReference type="Gramene" id="KZN06654">
    <property type="protein sequence ID" value="KZN06654"/>
    <property type="gene ID" value="DCAR_007491"/>
</dbReference>
<dbReference type="EMBL" id="CP093344">
    <property type="protein sequence ID" value="WOG89217.1"/>
    <property type="molecule type" value="Genomic_DNA"/>
</dbReference>
<dbReference type="Pfam" id="PF14968">
    <property type="entry name" value="CCDC84"/>
    <property type="match status" value="1"/>
</dbReference>
<reference evidence="2" key="1">
    <citation type="journal article" date="2016" name="Nat. Genet.">
        <title>A high-quality carrot genome assembly provides new insights into carotenoid accumulation and asterid genome evolution.</title>
        <authorList>
            <person name="Iorizzo M."/>
            <person name="Ellison S."/>
            <person name="Senalik D."/>
            <person name="Zeng P."/>
            <person name="Satapoomin P."/>
            <person name="Huang J."/>
            <person name="Bowman M."/>
            <person name="Iovene M."/>
            <person name="Sanseverino W."/>
            <person name="Cavagnaro P."/>
            <person name="Yildiz M."/>
            <person name="Macko-Podgorni A."/>
            <person name="Moranska E."/>
            <person name="Grzebelus E."/>
            <person name="Grzebelus D."/>
            <person name="Ashrafi H."/>
            <person name="Zheng Z."/>
            <person name="Cheng S."/>
            <person name="Spooner D."/>
            <person name="Van Deynze A."/>
            <person name="Simon P."/>
        </authorList>
    </citation>
    <scope>NUCLEOTIDE SEQUENCE [LARGE SCALE GENOMIC DNA]</scope>
    <source>
        <tissue evidence="2">Leaf</tissue>
    </source>
</reference>